<evidence type="ECO:0000313" key="6">
    <source>
        <dbReference type="Proteomes" id="UP001327027"/>
    </source>
</evidence>
<evidence type="ECO:0000256" key="2">
    <source>
        <dbReference type="ARBA" id="ARBA00023125"/>
    </source>
</evidence>
<dbReference type="Pfam" id="PF20240">
    <property type="entry name" value="DUF6597"/>
    <property type="match status" value="1"/>
</dbReference>
<protein>
    <submittedName>
        <fullName evidence="5">Helix-turn-helix domain-containing protein</fullName>
    </submittedName>
</protein>
<keyword evidence="6" id="KW-1185">Reference proteome</keyword>
<dbReference type="EMBL" id="JAYKLX010000004">
    <property type="protein sequence ID" value="MEB3345743.1"/>
    <property type="molecule type" value="Genomic_DNA"/>
</dbReference>
<dbReference type="Pfam" id="PF12833">
    <property type="entry name" value="HTH_18"/>
    <property type="match status" value="1"/>
</dbReference>
<proteinExistence type="predicted"/>
<dbReference type="SMART" id="SM00342">
    <property type="entry name" value="HTH_ARAC"/>
    <property type="match status" value="1"/>
</dbReference>
<evidence type="ECO:0000259" key="4">
    <source>
        <dbReference type="PROSITE" id="PS01124"/>
    </source>
</evidence>
<dbReference type="Proteomes" id="UP001327027">
    <property type="component" value="Unassembled WGS sequence"/>
</dbReference>
<keyword evidence="1" id="KW-0805">Transcription regulation</keyword>
<dbReference type="Gene3D" id="1.10.10.60">
    <property type="entry name" value="Homeodomain-like"/>
    <property type="match status" value="1"/>
</dbReference>
<dbReference type="PROSITE" id="PS01124">
    <property type="entry name" value="HTH_ARAC_FAMILY_2"/>
    <property type="match status" value="1"/>
</dbReference>
<keyword evidence="3" id="KW-0804">Transcription</keyword>
<dbReference type="InterPro" id="IPR050204">
    <property type="entry name" value="AraC_XylS_family_regulators"/>
</dbReference>
<reference evidence="5 6" key="1">
    <citation type="journal article" date="2013" name="Int. J. Syst. Evol. Microbiol.">
        <title>Aquimarina gracilis sp. nov., isolated from the gut microflora of a mussel, Mytilus coruscus, and emended description of Aquimarina spongiae.</title>
        <authorList>
            <person name="Park S.C."/>
            <person name="Choe H.N."/>
            <person name="Baik K.S."/>
            <person name="Seong C.N."/>
        </authorList>
    </citation>
    <scope>NUCLEOTIDE SEQUENCE [LARGE SCALE GENOMIC DNA]</scope>
    <source>
        <strain evidence="5 6">PSC32</strain>
    </source>
</reference>
<dbReference type="InterPro" id="IPR009057">
    <property type="entry name" value="Homeodomain-like_sf"/>
</dbReference>
<gene>
    <name evidence="5" type="ORF">U6A24_09740</name>
</gene>
<organism evidence="5 6">
    <name type="scientific">Aquimarina gracilis</name>
    <dbReference type="NCBI Taxonomy" id="874422"/>
    <lineage>
        <taxon>Bacteria</taxon>
        <taxon>Pseudomonadati</taxon>
        <taxon>Bacteroidota</taxon>
        <taxon>Flavobacteriia</taxon>
        <taxon>Flavobacteriales</taxon>
        <taxon>Flavobacteriaceae</taxon>
        <taxon>Aquimarina</taxon>
    </lineage>
</organism>
<keyword evidence="2" id="KW-0238">DNA-binding</keyword>
<evidence type="ECO:0000313" key="5">
    <source>
        <dbReference type="EMBL" id="MEB3345743.1"/>
    </source>
</evidence>
<dbReference type="PANTHER" id="PTHR46796:SF13">
    <property type="entry name" value="HTH-TYPE TRANSCRIPTIONAL ACTIVATOR RHAS"/>
    <property type="match status" value="1"/>
</dbReference>
<dbReference type="InterPro" id="IPR018060">
    <property type="entry name" value="HTH_AraC"/>
</dbReference>
<feature type="domain" description="HTH araC/xylS-type" evidence="4">
    <location>
        <begin position="152"/>
        <end position="253"/>
    </location>
</feature>
<name>A0ABU5ZUR3_9FLAO</name>
<evidence type="ECO:0000256" key="1">
    <source>
        <dbReference type="ARBA" id="ARBA00023015"/>
    </source>
</evidence>
<dbReference type="SUPFAM" id="SSF46689">
    <property type="entry name" value="Homeodomain-like"/>
    <property type="match status" value="1"/>
</dbReference>
<evidence type="ECO:0000256" key="3">
    <source>
        <dbReference type="ARBA" id="ARBA00023163"/>
    </source>
</evidence>
<dbReference type="RefSeq" id="WP_324179774.1">
    <property type="nucleotide sequence ID" value="NZ_JAYKLX010000004.1"/>
</dbReference>
<dbReference type="InterPro" id="IPR046532">
    <property type="entry name" value="DUF6597"/>
</dbReference>
<sequence>MPTSLEDYVESIFYFKGFQPDHSIERVVPTGHLFIIFELDGIERNTFDNQTLAVNETFRNVWVSGMHKNYLSISAHQDSEMFVIQFKPAGAFPFFHIPIHRLNNTVILAQEIFGDEIVTLRKQILKSETVVTKFDIATQWLLDRFDTTKIPEAALILILKQLQENSLSTHTTIVKTYSKTQKHLISQFKKYCGLTPKVLHRIFRFNQMLQQIQAQQKITWSQIAYQFGYTDQSHFIKEFNEFSGFNPQEFIEADHHNSEPNFFPLDRQG</sequence>
<dbReference type="PANTHER" id="PTHR46796">
    <property type="entry name" value="HTH-TYPE TRANSCRIPTIONAL ACTIVATOR RHAS-RELATED"/>
    <property type="match status" value="1"/>
</dbReference>
<comment type="caution">
    <text evidence="5">The sequence shown here is derived from an EMBL/GenBank/DDBJ whole genome shotgun (WGS) entry which is preliminary data.</text>
</comment>
<accession>A0ABU5ZUR3</accession>